<reference evidence="2 3" key="1">
    <citation type="journal article" date="2016" name="Nat. Commun.">
        <title>Thousands of microbial genomes shed light on interconnected biogeochemical processes in an aquifer system.</title>
        <authorList>
            <person name="Anantharaman K."/>
            <person name="Brown C.T."/>
            <person name="Hug L.A."/>
            <person name="Sharon I."/>
            <person name="Castelle C.J."/>
            <person name="Probst A.J."/>
            <person name="Thomas B.C."/>
            <person name="Singh A."/>
            <person name="Wilkins M.J."/>
            <person name="Karaoz U."/>
            <person name="Brodie E.L."/>
            <person name="Williams K.H."/>
            <person name="Hubbard S.S."/>
            <person name="Banfield J.F."/>
        </authorList>
    </citation>
    <scope>NUCLEOTIDE SEQUENCE [LARGE SCALE GENOMIC DNA]</scope>
</reference>
<dbReference type="GO" id="GO:0008270">
    <property type="term" value="F:zinc ion binding"/>
    <property type="evidence" value="ECO:0007669"/>
    <property type="project" value="UniProtKB-KW"/>
</dbReference>
<dbReference type="GO" id="GO:0030246">
    <property type="term" value="F:carbohydrate binding"/>
    <property type="evidence" value="ECO:0007669"/>
    <property type="project" value="InterPro"/>
</dbReference>
<dbReference type="Gene3D" id="2.60.40.10">
    <property type="entry name" value="Immunoglobulins"/>
    <property type="match status" value="1"/>
</dbReference>
<dbReference type="PANTHER" id="PTHR24104">
    <property type="entry name" value="E3 UBIQUITIN-PROTEIN LIGASE NHLRC1-RELATED"/>
    <property type="match status" value="1"/>
</dbReference>
<dbReference type="Proteomes" id="UP000179243">
    <property type="component" value="Unassembled WGS sequence"/>
</dbReference>
<dbReference type="InterPro" id="IPR013784">
    <property type="entry name" value="Carb-bd-like_fold"/>
</dbReference>
<dbReference type="SUPFAM" id="SSF49265">
    <property type="entry name" value="Fibronectin type III"/>
    <property type="match status" value="1"/>
</dbReference>
<dbReference type="CDD" id="cd05819">
    <property type="entry name" value="NHL"/>
    <property type="match status" value="1"/>
</dbReference>
<dbReference type="GO" id="GO:0000209">
    <property type="term" value="P:protein polyubiquitination"/>
    <property type="evidence" value="ECO:0007669"/>
    <property type="project" value="TreeGrafter"/>
</dbReference>
<dbReference type="AlphaFoldDB" id="A0A1F7FA20"/>
<dbReference type="GO" id="GO:0061630">
    <property type="term" value="F:ubiquitin protein ligase activity"/>
    <property type="evidence" value="ECO:0007669"/>
    <property type="project" value="TreeGrafter"/>
</dbReference>
<dbReference type="InterPro" id="IPR036116">
    <property type="entry name" value="FN3_sf"/>
</dbReference>
<dbReference type="InterPro" id="IPR008969">
    <property type="entry name" value="CarboxyPept-like_regulatory"/>
</dbReference>
<sequence length="574" mass="61584">MKSLYMPIGLALIVAGFSVLYNCSQPTDVAGGGTEAGNALVAGYIYNSNGTPAAGAVVQFVAVDQNPRTGVSIAAVETTDAKGKYSIKSMAAKTYNLIGHGSGGAVYHDSIEVEDDTLELRDTLKAPGTLRGVVKLEHEVDSGYIFVILLGTNMYAMADSNGSFVLANIAAGTYQALVLTTVSDFAQVDTELTVREGLDEVMVDTIVLKSIGIPVPTGLSIAYDTLKQIVFVTWNHMDQANVIGYNIYRRISNPDSSFALRKGNIIDTFFYDTTCIEGLSYDYAITSINQDGVGGVQCSWNTVIIASAFRYLGVFGSAGTGVGQYNNPMAIAVSHNRILVADLLSDGRSGKIIVYNSGGDYVKEMTPFSYPVGLATRSDGAFYVMDGLHSTITYVTSGDSIAATFGGKGSAPGFFNQLGLWQMAIAPNGGLYITDPNNNRIQVFDSLGNYQREFTCGEPMGITFQDSNKVVIALGSPVKIVLSDTNGVFHAEWVGWGSLGVTPRMNIYNFYDGSGSARVLFYSSNGELIARFGHNGQDQNGFELLRYAAVDLTRIFIADNTQRKIIYFLLPGDL</sequence>
<dbReference type="EMBL" id="MFYX01000088">
    <property type="protein sequence ID" value="OGK03505.1"/>
    <property type="molecule type" value="Genomic_DNA"/>
</dbReference>
<proteinExistence type="predicted"/>
<comment type="caution">
    <text evidence="2">The sequence shown here is derived from an EMBL/GenBank/DDBJ whole genome shotgun (WGS) entry which is preliminary data.</text>
</comment>
<keyword evidence="1" id="KW-0732">Signal</keyword>
<gene>
    <name evidence="2" type="ORF">A2519_09735</name>
</gene>
<feature type="chain" id="PRO_5009528546" description="Fibronectin type-III domain-containing protein" evidence="1">
    <location>
        <begin position="22"/>
        <end position="574"/>
    </location>
</feature>
<dbReference type="Gene3D" id="2.120.10.30">
    <property type="entry name" value="TolB, C-terminal domain"/>
    <property type="match status" value="2"/>
</dbReference>
<feature type="signal peptide" evidence="1">
    <location>
        <begin position="1"/>
        <end position="21"/>
    </location>
</feature>
<dbReference type="SUPFAM" id="SSF63829">
    <property type="entry name" value="Calcium-dependent phosphotriesterase"/>
    <property type="match status" value="1"/>
</dbReference>
<evidence type="ECO:0000256" key="1">
    <source>
        <dbReference type="SAM" id="SignalP"/>
    </source>
</evidence>
<accession>A0A1F7FA20</accession>
<dbReference type="GO" id="GO:0043161">
    <property type="term" value="P:proteasome-mediated ubiquitin-dependent protein catabolic process"/>
    <property type="evidence" value="ECO:0007669"/>
    <property type="project" value="TreeGrafter"/>
</dbReference>
<dbReference type="PANTHER" id="PTHR24104:SF25">
    <property type="entry name" value="PROTEIN LIN-41"/>
    <property type="match status" value="1"/>
</dbReference>
<name>A0A1F7FA20_UNCRA</name>
<organism evidence="2 3">
    <name type="scientific">Candidatus Raymondbacteria bacterium RIFOXYD12_FULL_49_13</name>
    <dbReference type="NCBI Taxonomy" id="1817890"/>
    <lineage>
        <taxon>Bacteria</taxon>
        <taxon>Raymondiibacteriota</taxon>
    </lineage>
</organism>
<dbReference type="InterPro" id="IPR013783">
    <property type="entry name" value="Ig-like_fold"/>
</dbReference>
<dbReference type="InterPro" id="IPR011042">
    <property type="entry name" value="6-blade_b-propeller_TolB-like"/>
</dbReference>
<evidence type="ECO:0000313" key="3">
    <source>
        <dbReference type="Proteomes" id="UP000179243"/>
    </source>
</evidence>
<protein>
    <recommendedName>
        <fullName evidence="4">Fibronectin type-III domain-containing protein</fullName>
    </recommendedName>
</protein>
<evidence type="ECO:0000313" key="2">
    <source>
        <dbReference type="EMBL" id="OGK03505.1"/>
    </source>
</evidence>
<dbReference type="SUPFAM" id="SSF49464">
    <property type="entry name" value="Carboxypeptidase regulatory domain-like"/>
    <property type="match status" value="1"/>
</dbReference>
<evidence type="ECO:0008006" key="4">
    <source>
        <dbReference type="Google" id="ProtNLM"/>
    </source>
</evidence>
<dbReference type="InterPro" id="IPR050952">
    <property type="entry name" value="TRIM-NHL_E3_ligases"/>
</dbReference>
<dbReference type="SUPFAM" id="SSF49452">
    <property type="entry name" value="Starch-binding domain-like"/>
    <property type="match status" value="1"/>
</dbReference>